<evidence type="ECO:0000313" key="11">
    <source>
        <dbReference type="Proteomes" id="UP000838756"/>
    </source>
</evidence>
<keyword evidence="3" id="KW-0805">Transcription regulation</keyword>
<comment type="subunit">
    <text evidence="1">Self-associates forming complexes of several hundred monomers.</text>
</comment>
<dbReference type="InterPro" id="IPR036770">
    <property type="entry name" value="Ankyrin_rpt-contain_sf"/>
</dbReference>
<dbReference type="Gene3D" id="1.25.40.20">
    <property type="entry name" value="Ankyrin repeat-containing domain"/>
    <property type="match status" value="1"/>
</dbReference>
<feature type="compositionally biased region" description="Basic and acidic residues" evidence="8">
    <location>
        <begin position="479"/>
        <end position="488"/>
    </location>
</feature>
<gene>
    <name evidence="10" type="primary">jg3710</name>
    <name evidence="10" type="ORF">PAEG_LOCUS21338</name>
</gene>
<dbReference type="InterPro" id="IPR002110">
    <property type="entry name" value="Ankyrin_rpt"/>
</dbReference>
<comment type="function">
    <text evidence="5">Involved in transvection phenomena (= synapsis-dependent gene expression), where the synaptic pairing of chromosomes carrying genes with which zeste interacts influences the expression of these genes. Zeste binds to DNA and stimulates transcription from a nearby promoter.</text>
</comment>
<dbReference type="SMART" id="SM00248">
    <property type="entry name" value="ANK"/>
    <property type="match status" value="2"/>
</dbReference>
<evidence type="ECO:0000256" key="4">
    <source>
        <dbReference type="ARBA" id="ARBA00023163"/>
    </source>
</evidence>
<feature type="region of interest" description="Disordered" evidence="8">
    <location>
        <begin position="124"/>
        <end position="168"/>
    </location>
</feature>
<name>A0A8S4S7D1_9NEOP</name>
<dbReference type="Pfam" id="PF13873">
    <property type="entry name" value="Myb_DNA-bind_5"/>
    <property type="match status" value="1"/>
</dbReference>
<dbReference type="PANTHER" id="PTHR20923">
    <property type="entry name" value="BAT4 PROTEIN-RELATED"/>
    <property type="match status" value="1"/>
</dbReference>
<dbReference type="OrthoDB" id="4735278at2759"/>
<dbReference type="InterPro" id="IPR039146">
    <property type="entry name" value="GPANK1"/>
</dbReference>
<evidence type="ECO:0000256" key="6">
    <source>
        <dbReference type="PROSITE-ProRule" id="PRU00023"/>
    </source>
</evidence>
<evidence type="ECO:0000256" key="8">
    <source>
        <dbReference type="SAM" id="MobiDB-lite"/>
    </source>
</evidence>
<comment type="caution">
    <text evidence="10">The sequence shown here is derived from an EMBL/GenBank/DDBJ whole genome shotgun (WGS) entry which is preliminary data.</text>
</comment>
<dbReference type="PANTHER" id="PTHR20923:SF1">
    <property type="entry name" value="G PATCH DOMAIN AND ANKYRIN REPEAT-CONTAINING PROTEIN 1"/>
    <property type="match status" value="1"/>
</dbReference>
<dbReference type="PROSITE" id="PS50297">
    <property type="entry name" value="ANK_REP_REGION"/>
    <property type="match status" value="1"/>
</dbReference>
<feature type="region of interest" description="Disordered" evidence="8">
    <location>
        <begin position="245"/>
        <end position="281"/>
    </location>
</feature>
<organism evidence="10 11">
    <name type="scientific">Pararge aegeria aegeria</name>
    <dbReference type="NCBI Taxonomy" id="348720"/>
    <lineage>
        <taxon>Eukaryota</taxon>
        <taxon>Metazoa</taxon>
        <taxon>Ecdysozoa</taxon>
        <taxon>Arthropoda</taxon>
        <taxon>Hexapoda</taxon>
        <taxon>Insecta</taxon>
        <taxon>Pterygota</taxon>
        <taxon>Neoptera</taxon>
        <taxon>Endopterygota</taxon>
        <taxon>Lepidoptera</taxon>
        <taxon>Glossata</taxon>
        <taxon>Ditrysia</taxon>
        <taxon>Papilionoidea</taxon>
        <taxon>Nymphalidae</taxon>
        <taxon>Satyrinae</taxon>
        <taxon>Satyrini</taxon>
        <taxon>Parargina</taxon>
        <taxon>Pararge</taxon>
    </lineage>
</organism>
<feature type="domain" description="G-patch" evidence="9">
    <location>
        <begin position="445"/>
        <end position="491"/>
    </location>
</feature>
<evidence type="ECO:0000256" key="7">
    <source>
        <dbReference type="SAM" id="Coils"/>
    </source>
</evidence>
<keyword evidence="7" id="KW-0175">Coiled coil</keyword>
<evidence type="ECO:0000256" key="1">
    <source>
        <dbReference type="ARBA" id="ARBA00011764"/>
    </source>
</evidence>
<accession>A0A8S4S7D1</accession>
<dbReference type="SMART" id="SM00443">
    <property type="entry name" value="G_patch"/>
    <property type="match status" value="1"/>
</dbReference>
<feature type="compositionally biased region" description="Acidic residues" evidence="8">
    <location>
        <begin position="258"/>
        <end position="269"/>
    </location>
</feature>
<dbReference type="SUPFAM" id="SSF48403">
    <property type="entry name" value="Ankyrin repeat"/>
    <property type="match status" value="1"/>
</dbReference>
<feature type="compositionally biased region" description="Basic and acidic residues" evidence="8">
    <location>
        <begin position="495"/>
        <end position="516"/>
    </location>
</feature>
<sequence>MEGRKRQRCVYVTARQKKKLIELMAKHPELISCKVTQDFSYKDSQILWQNIASECNAIPGARKTWRQWRKTWHDLRSKTKKKQAETNGDIPFSTTTLSLAEQEALGIQNLSSTDDYHETTEFVPLSENQEDLNDDMSATSLSEPGSPPEPKVFVSTEHRTKKNKIKNSKHSSKHLNSCYFNCDLIAVQEQRKAQIKEDYLNFKKDYLRQKLKFLKEQTEALKKTEKEVTAISGDEAKTFYLEEVDQVEENNDSSGNEEKDDSSENEEYDTTQKVSSNKHKTKSEDIDISNLKLFTCIQDNNVDILRRILDACPDKIRTVDEHGWSLLMIACQANASNTVKELLKRGADTTVQDKAGNSAQSLIILNKNSYIADILLSHVTKRNQCNESNTIVKQTKHKTRHKEKYVCELCDGKSFHSRKEHLSSTLHNINASKGRKIRTNYVIPQSNKGYQIMLKTGWDKEAGLGPDGSGSKYPIKTVPKNDKKGLGHEKKRLKTSNEESPKQQNNKHLENAYERNRRMEINFRREFY</sequence>
<reference evidence="10" key="1">
    <citation type="submission" date="2022-03" db="EMBL/GenBank/DDBJ databases">
        <authorList>
            <person name="Lindestad O."/>
        </authorList>
    </citation>
    <scope>NUCLEOTIDE SEQUENCE</scope>
</reference>
<feature type="compositionally biased region" description="Basic residues" evidence="8">
    <location>
        <begin position="159"/>
        <end position="168"/>
    </location>
</feature>
<keyword evidence="11" id="KW-1185">Reference proteome</keyword>
<evidence type="ECO:0000256" key="2">
    <source>
        <dbReference type="ARBA" id="ARBA00016807"/>
    </source>
</evidence>
<proteinExistence type="predicted"/>
<evidence type="ECO:0000256" key="3">
    <source>
        <dbReference type="ARBA" id="ARBA00023015"/>
    </source>
</evidence>
<evidence type="ECO:0000259" key="9">
    <source>
        <dbReference type="PROSITE" id="PS50174"/>
    </source>
</evidence>
<feature type="repeat" description="ANK" evidence="6">
    <location>
        <begin position="322"/>
        <end position="354"/>
    </location>
</feature>
<keyword evidence="4" id="KW-0804">Transcription</keyword>
<dbReference type="PROSITE" id="PS50174">
    <property type="entry name" value="G_PATCH"/>
    <property type="match status" value="1"/>
</dbReference>
<dbReference type="AlphaFoldDB" id="A0A8S4S7D1"/>
<protein>
    <recommendedName>
        <fullName evidence="2">Regulatory protein zeste</fullName>
    </recommendedName>
</protein>
<dbReference type="Pfam" id="PF12796">
    <property type="entry name" value="Ank_2"/>
    <property type="match status" value="1"/>
</dbReference>
<dbReference type="InterPro" id="IPR028002">
    <property type="entry name" value="Myb_DNA-bind_5"/>
</dbReference>
<dbReference type="EMBL" id="CAKXAJ010025929">
    <property type="protein sequence ID" value="CAH2246260.1"/>
    <property type="molecule type" value="Genomic_DNA"/>
</dbReference>
<feature type="coiled-coil region" evidence="7">
    <location>
        <begin position="204"/>
        <end position="234"/>
    </location>
</feature>
<dbReference type="InterPro" id="IPR000467">
    <property type="entry name" value="G_patch_dom"/>
</dbReference>
<dbReference type="GO" id="GO:0003676">
    <property type="term" value="F:nucleic acid binding"/>
    <property type="evidence" value="ECO:0007669"/>
    <property type="project" value="InterPro"/>
</dbReference>
<dbReference type="Proteomes" id="UP000838756">
    <property type="component" value="Unassembled WGS sequence"/>
</dbReference>
<dbReference type="Pfam" id="PF01585">
    <property type="entry name" value="G-patch"/>
    <property type="match status" value="1"/>
</dbReference>
<evidence type="ECO:0000256" key="5">
    <source>
        <dbReference type="ARBA" id="ARBA00025466"/>
    </source>
</evidence>
<evidence type="ECO:0000313" key="10">
    <source>
        <dbReference type="EMBL" id="CAH2246260.1"/>
    </source>
</evidence>
<keyword evidence="6" id="KW-0040">ANK repeat</keyword>
<dbReference type="PROSITE" id="PS50088">
    <property type="entry name" value="ANK_REPEAT"/>
    <property type="match status" value="1"/>
</dbReference>
<feature type="region of interest" description="Disordered" evidence="8">
    <location>
        <begin position="463"/>
        <end position="516"/>
    </location>
</feature>